<feature type="region of interest" description="Disordered" evidence="1">
    <location>
        <begin position="185"/>
        <end position="255"/>
    </location>
</feature>
<gene>
    <name evidence="2" type="ORF">ALECFALPRED_007914</name>
</gene>
<proteinExistence type="predicted"/>
<dbReference type="Proteomes" id="UP000664203">
    <property type="component" value="Unassembled WGS sequence"/>
</dbReference>
<name>A0A8H3J1A1_9LECA</name>
<dbReference type="EMBL" id="CAJPDR010000530">
    <property type="protein sequence ID" value="CAF9938875.1"/>
    <property type="molecule type" value="Genomic_DNA"/>
</dbReference>
<comment type="caution">
    <text evidence="2">The sequence shown here is derived from an EMBL/GenBank/DDBJ whole genome shotgun (WGS) entry which is preliminary data.</text>
</comment>
<keyword evidence="3" id="KW-1185">Reference proteome</keyword>
<protein>
    <submittedName>
        <fullName evidence="2">Uncharacterized protein</fullName>
    </submittedName>
</protein>
<evidence type="ECO:0000313" key="3">
    <source>
        <dbReference type="Proteomes" id="UP000664203"/>
    </source>
</evidence>
<evidence type="ECO:0000256" key="1">
    <source>
        <dbReference type="SAM" id="MobiDB-lite"/>
    </source>
</evidence>
<accession>A0A8H3J1A1</accession>
<dbReference type="OrthoDB" id="3480872at2759"/>
<sequence>MSLYTIPEPRKVRALRIPADDSDPHLITLETLMVEPDPPRQPGTYHGLLSQLREEEIRHLPNLLVFWGSRGWNNRTHFAIDFTAKDCQKLEGQYYVFRTLESNGLQLNKHLSSHLEECRGDAFVLKALDYSWGDDMLLDDVMHYMEVLRKMSLYPEYVDVDDEILDCNTVQAVAGVLLREADGFAEPATQMDSDDEETRSDAPSVSDGEARTFAETGDEPGHDSTASPSPRGTGEILEKEGEPTDDELPEYSRHGCSILECSIGDGRL</sequence>
<dbReference type="AlphaFoldDB" id="A0A8H3J1A1"/>
<evidence type="ECO:0000313" key="2">
    <source>
        <dbReference type="EMBL" id="CAF9938875.1"/>
    </source>
</evidence>
<organism evidence="2 3">
    <name type="scientific">Alectoria fallacina</name>
    <dbReference type="NCBI Taxonomy" id="1903189"/>
    <lineage>
        <taxon>Eukaryota</taxon>
        <taxon>Fungi</taxon>
        <taxon>Dikarya</taxon>
        <taxon>Ascomycota</taxon>
        <taxon>Pezizomycotina</taxon>
        <taxon>Lecanoromycetes</taxon>
        <taxon>OSLEUM clade</taxon>
        <taxon>Lecanoromycetidae</taxon>
        <taxon>Lecanorales</taxon>
        <taxon>Lecanorineae</taxon>
        <taxon>Parmeliaceae</taxon>
        <taxon>Alectoria</taxon>
    </lineage>
</organism>
<reference evidence="2" key="1">
    <citation type="submission" date="2021-03" db="EMBL/GenBank/DDBJ databases">
        <authorList>
            <person name="Tagirdzhanova G."/>
        </authorList>
    </citation>
    <scope>NUCLEOTIDE SEQUENCE</scope>
</reference>